<proteinExistence type="predicted"/>
<accession>A0ACB9EY79</accession>
<reference evidence="2" key="1">
    <citation type="journal article" date="2022" name="Mol. Ecol. Resour.">
        <title>The genomes of chicory, endive, great burdock and yacon provide insights into Asteraceae palaeo-polyploidization history and plant inulin production.</title>
        <authorList>
            <person name="Fan W."/>
            <person name="Wang S."/>
            <person name="Wang H."/>
            <person name="Wang A."/>
            <person name="Jiang F."/>
            <person name="Liu H."/>
            <person name="Zhao H."/>
            <person name="Xu D."/>
            <person name="Zhang Y."/>
        </authorList>
    </citation>
    <scope>NUCLEOTIDE SEQUENCE [LARGE SCALE GENOMIC DNA]</scope>
    <source>
        <strain evidence="2">cv. Punajuju</strain>
    </source>
</reference>
<organism evidence="1 2">
    <name type="scientific">Cichorium intybus</name>
    <name type="common">Chicory</name>
    <dbReference type="NCBI Taxonomy" id="13427"/>
    <lineage>
        <taxon>Eukaryota</taxon>
        <taxon>Viridiplantae</taxon>
        <taxon>Streptophyta</taxon>
        <taxon>Embryophyta</taxon>
        <taxon>Tracheophyta</taxon>
        <taxon>Spermatophyta</taxon>
        <taxon>Magnoliopsida</taxon>
        <taxon>eudicotyledons</taxon>
        <taxon>Gunneridae</taxon>
        <taxon>Pentapetalae</taxon>
        <taxon>asterids</taxon>
        <taxon>campanulids</taxon>
        <taxon>Asterales</taxon>
        <taxon>Asteraceae</taxon>
        <taxon>Cichorioideae</taxon>
        <taxon>Cichorieae</taxon>
        <taxon>Cichoriinae</taxon>
        <taxon>Cichorium</taxon>
    </lineage>
</organism>
<reference evidence="1 2" key="2">
    <citation type="journal article" date="2022" name="Mol. Ecol. Resour.">
        <title>The genomes of chicory, endive, great burdock and yacon provide insights into Asteraceae paleo-polyploidization history and plant inulin production.</title>
        <authorList>
            <person name="Fan W."/>
            <person name="Wang S."/>
            <person name="Wang H."/>
            <person name="Wang A."/>
            <person name="Jiang F."/>
            <person name="Liu H."/>
            <person name="Zhao H."/>
            <person name="Xu D."/>
            <person name="Zhang Y."/>
        </authorList>
    </citation>
    <scope>NUCLEOTIDE SEQUENCE [LARGE SCALE GENOMIC DNA]</scope>
    <source>
        <strain evidence="2">cv. Punajuju</strain>
        <tissue evidence="1">Leaves</tissue>
    </source>
</reference>
<name>A0ACB9EY79_CICIN</name>
<evidence type="ECO:0000313" key="2">
    <source>
        <dbReference type="Proteomes" id="UP001055811"/>
    </source>
</evidence>
<dbReference type="EMBL" id="CM042011">
    <property type="protein sequence ID" value="KAI3764018.1"/>
    <property type="molecule type" value="Genomic_DNA"/>
</dbReference>
<keyword evidence="2" id="KW-1185">Reference proteome</keyword>
<comment type="caution">
    <text evidence="1">The sequence shown here is derived from an EMBL/GenBank/DDBJ whole genome shotgun (WGS) entry which is preliminary data.</text>
</comment>
<sequence>MVILPQKGNLVIWTEKDLLCNNILGLGLKIILGLREQVLADFLQRIGRSFEGLKLASWFLAFKGYNWKKLRSSAQEQGAVRPGSGRGAPRRSAPDSWRSLGQNHTDFISKQGTLKASCSKPTGERDPAKGKDKVRD</sequence>
<evidence type="ECO:0000313" key="1">
    <source>
        <dbReference type="EMBL" id="KAI3764018.1"/>
    </source>
</evidence>
<protein>
    <submittedName>
        <fullName evidence="1">Uncharacterized protein</fullName>
    </submittedName>
</protein>
<gene>
    <name evidence="1" type="ORF">L2E82_14018</name>
</gene>
<dbReference type="Proteomes" id="UP001055811">
    <property type="component" value="Linkage Group LG03"/>
</dbReference>